<proteinExistence type="inferred from homology"/>
<dbReference type="Pfam" id="PF00372">
    <property type="entry name" value="Hemocyanin_M"/>
    <property type="match status" value="1"/>
</dbReference>
<comment type="similarity">
    <text evidence="3">Belongs to the tyrosinase family.</text>
</comment>
<gene>
    <name evidence="12" type="ORF">HERILL_LOCUS4411</name>
</gene>
<dbReference type="SUPFAM" id="SSF81296">
    <property type="entry name" value="E set domains"/>
    <property type="match status" value="1"/>
</dbReference>
<keyword evidence="13" id="KW-1185">Reference proteome</keyword>
<evidence type="ECO:0000313" key="12">
    <source>
        <dbReference type="EMBL" id="CAD7081296.1"/>
    </source>
</evidence>
<dbReference type="InterPro" id="IPR037020">
    <property type="entry name" value="Hemocyanin_C_sf"/>
</dbReference>
<dbReference type="Gene3D" id="2.60.40.1520">
    <property type="entry name" value="Hemocyanin, C-terminal domain"/>
    <property type="match status" value="1"/>
</dbReference>
<evidence type="ECO:0000256" key="9">
    <source>
        <dbReference type="ARBA" id="ARBA00023101"/>
    </source>
</evidence>
<evidence type="ECO:0000259" key="11">
    <source>
        <dbReference type="PROSITE" id="PS00498"/>
    </source>
</evidence>
<protein>
    <recommendedName>
        <fullName evidence="11">Tyrosinase copper-binding domain-containing protein</fullName>
    </recommendedName>
</protein>
<evidence type="ECO:0000256" key="6">
    <source>
        <dbReference type="ARBA" id="ARBA00023002"/>
    </source>
</evidence>
<dbReference type="InterPro" id="IPR005204">
    <property type="entry name" value="Hemocyanin_N"/>
</dbReference>
<dbReference type="PRINTS" id="PR00187">
    <property type="entry name" value="HAEMOCYANIN"/>
</dbReference>
<keyword evidence="4" id="KW-0964">Secreted</keyword>
<dbReference type="EMBL" id="LR899010">
    <property type="protein sequence ID" value="CAD7081296.1"/>
    <property type="molecule type" value="Genomic_DNA"/>
</dbReference>
<accession>A0A7R8UIA3</accession>
<evidence type="ECO:0000313" key="13">
    <source>
        <dbReference type="Proteomes" id="UP000594454"/>
    </source>
</evidence>
<dbReference type="InterPro" id="IPR013788">
    <property type="entry name" value="Hemocyanin/hexamerin"/>
</dbReference>
<dbReference type="InterPro" id="IPR005203">
    <property type="entry name" value="Hemocyanin_C"/>
</dbReference>
<evidence type="ECO:0000256" key="3">
    <source>
        <dbReference type="ARBA" id="ARBA00009928"/>
    </source>
</evidence>
<dbReference type="GO" id="GO:0004503">
    <property type="term" value="F:tyrosinase activity"/>
    <property type="evidence" value="ECO:0007669"/>
    <property type="project" value="UniProtKB-ARBA"/>
</dbReference>
<evidence type="ECO:0000256" key="1">
    <source>
        <dbReference type="ARBA" id="ARBA00001973"/>
    </source>
</evidence>
<dbReference type="PROSITE" id="PS00209">
    <property type="entry name" value="HEMOCYANIN_1"/>
    <property type="match status" value="1"/>
</dbReference>
<evidence type="ECO:0000256" key="8">
    <source>
        <dbReference type="ARBA" id="ARBA00023033"/>
    </source>
</evidence>
<dbReference type="GO" id="GO:0005576">
    <property type="term" value="C:extracellular region"/>
    <property type="evidence" value="ECO:0007669"/>
    <property type="project" value="UniProtKB-SubCell"/>
</dbReference>
<keyword evidence="5" id="KW-0479">Metal-binding</keyword>
<evidence type="ECO:0000256" key="10">
    <source>
        <dbReference type="ARBA" id="ARBA00023157"/>
    </source>
</evidence>
<dbReference type="Gene3D" id="1.10.1280.10">
    <property type="entry name" value="Di-copper center containing domain from catechol oxidase"/>
    <property type="match status" value="1"/>
</dbReference>
<dbReference type="InterPro" id="IPR008922">
    <property type="entry name" value="Di-copper_centre_dom_sf"/>
</dbReference>
<dbReference type="InterPro" id="IPR000896">
    <property type="entry name" value="Hemocyanin/hexamerin_mid_dom"/>
</dbReference>
<organism evidence="12 13">
    <name type="scientific">Hermetia illucens</name>
    <name type="common">Black soldier fly</name>
    <dbReference type="NCBI Taxonomy" id="343691"/>
    <lineage>
        <taxon>Eukaryota</taxon>
        <taxon>Metazoa</taxon>
        <taxon>Ecdysozoa</taxon>
        <taxon>Arthropoda</taxon>
        <taxon>Hexapoda</taxon>
        <taxon>Insecta</taxon>
        <taxon>Pterygota</taxon>
        <taxon>Neoptera</taxon>
        <taxon>Endopterygota</taxon>
        <taxon>Diptera</taxon>
        <taxon>Brachycera</taxon>
        <taxon>Stratiomyomorpha</taxon>
        <taxon>Stratiomyidae</taxon>
        <taxon>Hermetiinae</taxon>
        <taxon>Hermetia</taxon>
    </lineage>
</organism>
<keyword evidence="8" id="KW-0503">Monooxygenase</keyword>
<dbReference type="GO" id="GO:0046872">
    <property type="term" value="F:metal ion binding"/>
    <property type="evidence" value="ECO:0007669"/>
    <property type="project" value="UniProtKB-KW"/>
</dbReference>
<dbReference type="SUPFAM" id="SSF48056">
    <property type="entry name" value="Di-copper centre-containing domain"/>
    <property type="match status" value="1"/>
</dbReference>
<evidence type="ECO:0000256" key="7">
    <source>
        <dbReference type="ARBA" id="ARBA00023008"/>
    </source>
</evidence>
<dbReference type="PANTHER" id="PTHR11511">
    <property type="entry name" value="LARVAL STORAGE PROTEIN/PHENOLOXIDASE"/>
    <property type="match status" value="1"/>
</dbReference>
<reference evidence="12 13" key="1">
    <citation type="submission" date="2020-11" db="EMBL/GenBank/DDBJ databases">
        <authorList>
            <person name="Wallbank WR R."/>
            <person name="Pardo Diaz C."/>
            <person name="Kozak K."/>
            <person name="Martin S."/>
            <person name="Jiggins C."/>
            <person name="Moest M."/>
            <person name="Warren A I."/>
            <person name="Generalovic N T."/>
            <person name="Byers J.R.P. K."/>
            <person name="Montejo-Kovacevich G."/>
            <person name="Yen C E."/>
        </authorList>
    </citation>
    <scope>NUCLEOTIDE SEQUENCE [LARGE SCALE GENOMIC DNA]</scope>
</reference>
<sequence>MKGKIDPLQLVTIKPGEPSFMPKNNVQFNIPPQLLNERYRDVAKDMESNLDNEVEKIPVKNITPPKFKKAQLLGKTEAFSVFSPVHKEYVNELVKLFIEAKDKEELLALALYARDNINSQLFFYAYSIALSHRDDTADMELPSLFESNPDKFISNSVLFDARQEAFVVPPTLRRPIEIPEKYTATDINPEQRLAYFREDIGVNFHHFHWHIVYPTEGPAEMIVKKDRRGELFFYMHSQVLARYNLERLCNKLKVAEPLNLSYTHPIKCGYYPKLSSSSASRTIIGRQDNIYLQDIARTATSRGLKITDIETCSNRIRDGILQGHLINSKGERVFINNDRGVDILGNVVEASSISINRTYYGDVHNTGHILLAQIHDPDNEFLEQPGIMGETNTAMRDPAFYEWHTYVDDFYKLHKRMLAPYTEKELGCPNIVVKNLEILDGENAVTDTLQTFWQMSEVNLSSGLDYVGSGAIRVKFKHLNYEHYQYKISVQNKGEPTRGTIRIFMLPVQDLSHEKYSLEEARLLAIELDRFAIHLPTGSFQITRSSTQSTVTIPFESIFPPVVVNEDGQDLSFTKRNIRQVHCRCGWPEYLLIPKGTTSGYPCQIFAMISDYSQDQVLDDPKSKCSISTVFCGLRNSVYPDKRPMGYPFDKETNRNTLQEFLRPNMAMTDVKIKHFNEIKKEYKAELVKVSKEKGKS</sequence>
<comment type="subcellular location">
    <subcellularLocation>
        <location evidence="2">Secreted</location>
    </subcellularLocation>
</comment>
<keyword evidence="9" id="KW-0470">Melanin biosynthesis</keyword>
<dbReference type="InterPro" id="IPR014756">
    <property type="entry name" value="Ig_E-set"/>
</dbReference>
<feature type="domain" description="Tyrosinase copper-binding" evidence="11">
    <location>
        <begin position="397"/>
        <end position="408"/>
    </location>
</feature>
<dbReference type="Pfam" id="PF03723">
    <property type="entry name" value="Hemocyanin_C"/>
    <property type="match status" value="1"/>
</dbReference>
<dbReference type="OrthoDB" id="8119704at2759"/>
<keyword evidence="10" id="KW-1015">Disulfide bond</keyword>
<evidence type="ECO:0000256" key="4">
    <source>
        <dbReference type="ARBA" id="ARBA00022525"/>
    </source>
</evidence>
<dbReference type="PANTHER" id="PTHR11511:SF4">
    <property type="entry name" value="PHENOLOXIDASE 2-RELATED"/>
    <property type="match status" value="1"/>
</dbReference>
<dbReference type="PROSITE" id="PS00498">
    <property type="entry name" value="TYROSINASE_2"/>
    <property type="match status" value="1"/>
</dbReference>
<dbReference type="AlphaFoldDB" id="A0A7R8UIA3"/>
<dbReference type="SUPFAM" id="SSF48050">
    <property type="entry name" value="Hemocyanin, N-terminal domain"/>
    <property type="match status" value="1"/>
</dbReference>
<keyword evidence="6" id="KW-0560">Oxidoreductase</keyword>
<dbReference type="PROSITE" id="PS00210">
    <property type="entry name" value="HEMOCYANIN_2"/>
    <property type="match status" value="1"/>
</dbReference>
<comment type="cofactor">
    <cofactor evidence="1">
        <name>Cu(2+)</name>
        <dbReference type="ChEBI" id="CHEBI:29036"/>
    </cofactor>
</comment>
<dbReference type="InParanoid" id="A0A7R8UIA3"/>
<evidence type="ECO:0000256" key="5">
    <source>
        <dbReference type="ARBA" id="ARBA00022723"/>
    </source>
</evidence>
<dbReference type="Gene3D" id="1.20.1370.10">
    <property type="entry name" value="Hemocyanin, N-terminal domain"/>
    <property type="match status" value="1"/>
</dbReference>
<dbReference type="Pfam" id="PF03722">
    <property type="entry name" value="Hemocyanin_N"/>
    <property type="match status" value="1"/>
</dbReference>
<name>A0A7R8UIA3_HERIL</name>
<dbReference type="GO" id="GO:0042438">
    <property type="term" value="P:melanin biosynthetic process"/>
    <property type="evidence" value="ECO:0007669"/>
    <property type="project" value="UniProtKB-KW"/>
</dbReference>
<dbReference type="InterPro" id="IPR002227">
    <property type="entry name" value="Tyrosinase_Cu-bd"/>
</dbReference>
<dbReference type="FunFam" id="2.60.40.1520:FF:000001">
    <property type="entry name" value="Hemocyanin subunit 2"/>
    <property type="match status" value="1"/>
</dbReference>
<dbReference type="InterPro" id="IPR036697">
    <property type="entry name" value="Hemocyanin_N_sf"/>
</dbReference>
<evidence type="ECO:0000256" key="2">
    <source>
        <dbReference type="ARBA" id="ARBA00004613"/>
    </source>
</evidence>
<keyword evidence="7" id="KW-0186">Copper</keyword>
<dbReference type="Proteomes" id="UP000594454">
    <property type="component" value="Chromosome 2"/>
</dbReference>
<dbReference type="GO" id="GO:0004097">
    <property type="term" value="F:catechol oxidase activity"/>
    <property type="evidence" value="ECO:0007669"/>
    <property type="project" value="UniProtKB-ARBA"/>
</dbReference>